<dbReference type="AlphaFoldDB" id="M2N778"/>
<gene>
    <name evidence="2" type="ORF">BAUCODRAFT_149771</name>
</gene>
<feature type="compositionally biased region" description="Basic and acidic residues" evidence="1">
    <location>
        <begin position="62"/>
        <end position="72"/>
    </location>
</feature>
<dbReference type="PANTHER" id="PTHR40018:SF1">
    <property type="entry name" value="[PSI+] INDUCTION PROTEIN 2"/>
    <property type="match status" value="1"/>
</dbReference>
<dbReference type="RefSeq" id="XP_007678416.1">
    <property type="nucleotide sequence ID" value="XM_007680226.1"/>
</dbReference>
<organism evidence="2 3">
    <name type="scientific">Baudoinia panamericana (strain UAMH 10762)</name>
    <name type="common">Angels' share fungus</name>
    <name type="synonym">Baudoinia compniacensis (strain UAMH 10762)</name>
    <dbReference type="NCBI Taxonomy" id="717646"/>
    <lineage>
        <taxon>Eukaryota</taxon>
        <taxon>Fungi</taxon>
        <taxon>Dikarya</taxon>
        <taxon>Ascomycota</taxon>
        <taxon>Pezizomycotina</taxon>
        <taxon>Dothideomycetes</taxon>
        <taxon>Dothideomycetidae</taxon>
        <taxon>Mycosphaerellales</taxon>
        <taxon>Teratosphaeriaceae</taxon>
        <taxon>Baudoinia</taxon>
    </lineage>
</organism>
<sequence>MYAQGMGYRGPPAAQTATFDAPSNKAGSQAYNEDALPAMPSWSHATDKHVMAEEAEDEDVEMEKLNHPDSQEQRLLPQQQQQQQQQHGYAQQPAYSRQQDVGGDLGAMSANPYHDYDQHQQFVSSPTSTARHSEYPPTYHTRSPTSTVYEPAARAQWGQGYAASIPPSYRTRPDSVASRFPPPQQQQQGTGGIARKPVQGSWRDV</sequence>
<dbReference type="EMBL" id="KB445558">
    <property type="protein sequence ID" value="EMC94645.1"/>
    <property type="molecule type" value="Genomic_DNA"/>
</dbReference>
<feature type="compositionally biased region" description="Low complexity" evidence="1">
    <location>
        <begin position="73"/>
        <end position="92"/>
    </location>
</feature>
<dbReference type="Proteomes" id="UP000011761">
    <property type="component" value="Unassembled WGS sequence"/>
</dbReference>
<evidence type="ECO:0000313" key="3">
    <source>
        <dbReference type="Proteomes" id="UP000011761"/>
    </source>
</evidence>
<dbReference type="GO" id="GO:0005886">
    <property type="term" value="C:plasma membrane"/>
    <property type="evidence" value="ECO:0007669"/>
    <property type="project" value="TreeGrafter"/>
</dbReference>
<evidence type="ECO:0000313" key="2">
    <source>
        <dbReference type="EMBL" id="EMC94645.1"/>
    </source>
</evidence>
<proteinExistence type="predicted"/>
<dbReference type="eggNOG" id="ENOG502SAKR">
    <property type="taxonomic scope" value="Eukaryota"/>
</dbReference>
<dbReference type="GO" id="GO:0005935">
    <property type="term" value="C:cellular bud neck"/>
    <property type="evidence" value="ECO:0007669"/>
    <property type="project" value="TreeGrafter"/>
</dbReference>
<dbReference type="PANTHER" id="PTHR40018">
    <property type="entry name" value="[PSI+] INDUCTION PROTEIN 2"/>
    <property type="match status" value="1"/>
</dbReference>
<accession>M2N778</accession>
<dbReference type="KEGG" id="bcom:BAUCODRAFT_149771"/>
<dbReference type="OMA" id="PHETTHT"/>
<protein>
    <submittedName>
        <fullName evidence="2">Uncharacterized protein</fullName>
    </submittedName>
</protein>
<feature type="region of interest" description="Disordered" evidence="1">
    <location>
        <begin position="1"/>
        <end position="205"/>
    </location>
</feature>
<feature type="compositionally biased region" description="Polar residues" evidence="1">
    <location>
        <begin position="119"/>
        <end position="130"/>
    </location>
</feature>
<dbReference type="HOGENOM" id="CLU_049361_1_0_1"/>
<dbReference type="InterPro" id="IPR037504">
    <property type="entry name" value="PSI_induc_2"/>
</dbReference>
<dbReference type="GeneID" id="19108996"/>
<keyword evidence="3" id="KW-1185">Reference proteome</keyword>
<dbReference type="OrthoDB" id="5401332at2759"/>
<reference evidence="2 3" key="1">
    <citation type="journal article" date="2012" name="PLoS Pathog.">
        <title>Diverse lifestyles and strategies of plant pathogenesis encoded in the genomes of eighteen Dothideomycetes fungi.</title>
        <authorList>
            <person name="Ohm R.A."/>
            <person name="Feau N."/>
            <person name="Henrissat B."/>
            <person name="Schoch C.L."/>
            <person name="Horwitz B.A."/>
            <person name="Barry K.W."/>
            <person name="Condon B.J."/>
            <person name="Copeland A.C."/>
            <person name="Dhillon B."/>
            <person name="Glaser F."/>
            <person name="Hesse C.N."/>
            <person name="Kosti I."/>
            <person name="LaButti K."/>
            <person name="Lindquist E.A."/>
            <person name="Lucas S."/>
            <person name="Salamov A.A."/>
            <person name="Bradshaw R.E."/>
            <person name="Ciuffetti L."/>
            <person name="Hamelin R.C."/>
            <person name="Kema G.H.J."/>
            <person name="Lawrence C."/>
            <person name="Scott J.A."/>
            <person name="Spatafora J.W."/>
            <person name="Turgeon B.G."/>
            <person name="de Wit P.J.G.M."/>
            <person name="Zhong S."/>
            <person name="Goodwin S.B."/>
            <person name="Grigoriev I.V."/>
        </authorList>
    </citation>
    <scope>NUCLEOTIDE SEQUENCE [LARGE SCALE GENOMIC DNA]</scope>
    <source>
        <strain evidence="2 3">UAMH 10762</strain>
    </source>
</reference>
<evidence type="ECO:0000256" key="1">
    <source>
        <dbReference type="SAM" id="MobiDB-lite"/>
    </source>
</evidence>
<name>M2N778_BAUPA</name>